<dbReference type="EMBL" id="LMXU01000028">
    <property type="protein sequence ID" value="KWU00236.1"/>
    <property type="molecule type" value="Genomic_DNA"/>
</dbReference>
<comment type="caution">
    <text evidence="1">The sequence shown here is derived from an EMBL/GenBank/DDBJ whole genome shotgun (WGS) entry which is preliminary data.</text>
</comment>
<accession>A0A109D7B3</accession>
<reference evidence="1 2" key="1">
    <citation type="submission" date="2015-11" db="EMBL/GenBank/DDBJ databases">
        <title>Draft WGS of Vibrio toranzoniae.</title>
        <authorList>
            <person name="Lasa A."/>
            <person name="Romalde J.L."/>
        </authorList>
    </citation>
    <scope>NUCLEOTIDE SEQUENCE [LARGE SCALE GENOMIC DNA]</scope>
    <source>
        <strain evidence="1 2">Vb 10.8</strain>
    </source>
</reference>
<gene>
    <name evidence="1" type="ORF">APQ14_12280</name>
</gene>
<keyword evidence="2" id="KW-1185">Reference proteome</keyword>
<evidence type="ECO:0000313" key="1">
    <source>
        <dbReference type="EMBL" id="KWU00236.1"/>
    </source>
</evidence>
<proteinExistence type="predicted"/>
<dbReference type="AlphaFoldDB" id="A0A109D7B3"/>
<protein>
    <submittedName>
        <fullName evidence="1">Uncharacterized protein</fullName>
    </submittedName>
</protein>
<sequence>MHESTDDVVDNKLGSMVVIFQRRPENHQCHRFDDGSLRIQWFVVAALVYEVCGAAFKEQKALTKILGGDK</sequence>
<dbReference type="Proteomes" id="UP000057389">
    <property type="component" value="Unassembled WGS sequence"/>
</dbReference>
<name>A0A109D7B3_9VIBR</name>
<organism evidence="1 2">
    <name type="scientific">Vibrio toranzoniae</name>
    <dbReference type="NCBI Taxonomy" id="1194427"/>
    <lineage>
        <taxon>Bacteria</taxon>
        <taxon>Pseudomonadati</taxon>
        <taxon>Pseudomonadota</taxon>
        <taxon>Gammaproteobacteria</taxon>
        <taxon>Vibrionales</taxon>
        <taxon>Vibrionaceae</taxon>
        <taxon>Vibrio</taxon>
    </lineage>
</organism>
<evidence type="ECO:0000313" key="2">
    <source>
        <dbReference type="Proteomes" id="UP000057389"/>
    </source>
</evidence>